<dbReference type="Gene3D" id="1.10.1760.20">
    <property type="match status" value="1"/>
</dbReference>
<keyword evidence="3" id="KW-1003">Cell membrane</keyword>
<feature type="transmembrane region" description="Helical" evidence="7">
    <location>
        <begin position="140"/>
        <end position="170"/>
    </location>
</feature>
<evidence type="ECO:0000313" key="9">
    <source>
        <dbReference type="Proteomes" id="UP001298424"/>
    </source>
</evidence>
<name>A0ABS9NKG6_9NEIS</name>
<gene>
    <name evidence="8" type="ORF">MB824_02140</name>
</gene>
<dbReference type="RefSeq" id="WP_238745532.1">
    <property type="nucleotide sequence ID" value="NZ_JAKOOW010000006.1"/>
</dbReference>
<evidence type="ECO:0000256" key="6">
    <source>
        <dbReference type="ARBA" id="ARBA00023136"/>
    </source>
</evidence>
<dbReference type="Proteomes" id="UP001298424">
    <property type="component" value="Unassembled WGS sequence"/>
</dbReference>
<organism evidence="8 9">
    <name type="scientific">Kingella pumchi</name>
    <dbReference type="NCBI Taxonomy" id="2779506"/>
    <lineage>
        <taxon>Bacteria</taxon>
        <taxon>Pseudomonadati</taxon>
        <taxon>Pseudomonadota</taxon>
        <taxon>Betaproteobacteria</taxon>
        <taxon>Neisseriales</taxon>
        <taxon>Neisseriaceae</taxon>
        <taxon>Kingella</taxon>
    </lineage>
</organism>
<proteinExistence type="predicted"/>
<protein>
    <submittedName>
        <fullName evidence="8">Energy-coupling factor ABC transporter permease</fullName>
    </submittedName>
</protein>
<keyword evidence="9" id="KW-1185">Reference proteome</keyword>
<evidence type="ECO:0000313" key="8">
    <source>
        <dbReference type="EMBL" id="MCG6503299.1"/>
    </source>
</evidence>
<dbReference type="Pfam" id="PF01891">
    <property type="entry name" value="CbiM"/>
    <property type="match status" value="1"/>
</dbReference>
<feature type="transmembrane region" description="Helical" evidence="7">
    <location>
        <begin position="182"/>
        <end position="208"/>
    </location>
</feature>
<keyword evidence="4 7" id="KW-0812">Transmembrane</keyword>
<evidence type="ECO:0000256" key="4">
    <source>
        <dbReference type="ARBA" id="ARBA00022692"/>
    </source>
</evidence>
<evidence type="ECO:0000256" key="2">
    <source>
        <dbReference type="ARBA" id="ARBA00022448"/>
    </source>
</evidence>
<reference evidence="8 9" key="1">
    <citation type="submission" date="2022-02" db="EMBL/GenBank/DDBJ databases">
        <title>Genome sequence data of Kingella unionensis sp. nov. strain CICC 24913 (CCUG 75125).</title>
        <authorList>
            <person name="Xiao M."/>
        </authorList>
    </citation>
    <scope>NUCLEOTIDE SEQUENCE [LARGE SCALE GENOMIC DNA]</scope>
    <source>
        <strain evidence="8 9">CICC 24913</strain>
    </source>
</reference>
<keyword evidence="5 7" id="KW-1133">Transmembrane helix</keyword>
<feature type="transmembrane region" description="Helical" evidence="7">
    <location>
        <begin position="43"/>
        <end position="59"/>
    </location>
</feature>
<accession>A0ABS9NKG6</accession>
<evidence type="ECO:0000256" key="5">
    <source>
        <dbReference type="ARBA" id="ARBA00022989"/>
    </source>
</evidence>
<comment type="subcellular location">
    <subcellularLocation>
        <location evidence="1">Cell membrane</location>
        <topology evidence="1">Multi-pass membrane protein</topology>
    </subcellularLocation>
</comment>
<keyword evidence="6 7" id="KW-0472">Membrane</keyword>
<feature type="transmembrane region" description="Helical" evidence="7">
    <location>
        <begin position="106"/>
        <end position="128"/>
    </location>
</feature>
<evidence type="ECO:0000256" key="1">
    <source>
        <dbReference type="ARBA" id="ARBA00004651"/>
    </source>
</evidence>
<evidence type="ECO:0000256" key="7">
    <source>
        <dbReference type="SAM" id="Phobius"/>
    </source>
</evidence>
<feature type="transmembrane region" description="Helical" evidence="7">
    <location>
        <begin position="71"/>
        <end position="100"/>
    </location>
</feature>
<dbReference type="InterPro" id="IPR002751">
    <property type="entry name" value="CbiM/NikMN"/>
</dbReference>
<keyword evidence="2" id="KW-0813">Transport</keyword>
<dbReference type="EMBL" id="JAKOOW010000006">
    <property type="protein sequence ID" value="MCG6503299.1"/>
    <property type="molecule type" value="Genomic_DNA"/>
</dbReference>
<sequence length="229" mass="24667">MNFHADWFPASLLWAAAVLWLALLAATAKPALCAVRSSPQSAVLAAAAAGFAWLLRIDIQAGHMAGMDYHFLGLNLVCLMVGAPAAFWIGSAWALLYALLQPEHAMLAALPLNVLAVVLPACVLSVGVRRWGERALPKHLFIYIFIFGFVAAVLGMLLAGTLVTLSLLWAGVFPAAVLRESVYPVFFLISWGEGFLNGIFTAVFVSLLPQVLKTFDDARYLGGGPQIWK</sequence>
<comment type="caution">
    <text evidence="8">The sequence shown here is derived from an EMBL/GenBank/DDBJ whole genome shotgun (WGS) entry which is preliminary data.</text>
</comment>
<evidence type="ECO:0000256" key="3">
    <source>
        <dbReference type="ARBA" id="ARBA00022475"/>
    </source>
</evidence>